<evidence type="ECO:0000256" key="2">
    <source>
        <dbReference type="ARBA" id="ARBA00007749"/>
    </source>
</evidence>
<organism evidence="7 8">
    <name type="scientific">Aspergillus nanangensis</name>
    <dbReference type="NCBI Taxonomy" id="2582783"/>
    <lineage>
        <taxon>Eukaryota</taxon>
        <taxon>Fungi</taxon>
        <taxon>Dikarya</taxon>
        <taxon>Ascomycota</taxon>
        <taxon>Pezizomycotina</taxon>
        <taxon>Eurotiomycetes</taxon>
        <taxon>Eurotiomycetidae</taxon>
        <taxon>Eurotiales</taxon>
        <taxon>Aspergillaceae</taxon>
        <taxon>Aspergillus</taxon>
        <taxon>Aspergillus subgen. Circumdati</taxon>
    </lineage>
</organism>
<dbReference type="PANTHER" id="PTHR42978">
    <property type="entry name" value="QUORUM-QUENCHING LACTONASE YTNP-RELATED-RELATED"/>
    <property type="match status" value="1"/>
</dbReference>
<keyword evidence="3" id="KW-0479">Metal-binding</keyword>
<dbReference type="GO" id="GO:0016787">
    <property type="term" value="F:hydrolase activity"/>
    <property type="evidence" value="ECO:0007669"/>
    <property type="project" value="UniProtKB-KW"/>
</dbReference>
<dbReference type="GO" id="GO:0046872">
    <property type="term" value="F:metal ion binding"/>
    <property type="evidence" value="ECO:0007669"/>
    <property type="project" value="UniProtKB-KW"/>
</dbReference>
<reference evidence="7" key="2">
    <citation type="submission" date="2020-02" db="EMBL/GenBank/DDBJ databases">
        <authorList>
            <person name="Gilchrist C.L.M."/>
            <person name="Chooi Y.-H."/>
        </authorList>
    </citation>
    <scope>NUCLEOTIDE SEQUENCE</scope>
    <source>
        <strain evidence="7">MST-FP2251</strain>
    </source>
</reference>
<dbReference type="Pfam" id="PF00753">
    <property type="entry name" value="Lactamase_B"/>
    <property type="match status" value="1"/>
</dbReference>
<dbReference type="InterPro" id="IPR051013">
    <property type="entry name" value="MBL_superfamily_lactonases"/>
</dbReference>
<dbReference type="PANTHER" id="PTHR42978:SF2">
    <property type="entry name" value="102 KBASES UNSTABLE REGION: FROM 1 TO 119443"/>
    <property type="match status" value="1"/>
</dbReference>
<dbReference type="Gene3D" id="3.60.15.10">
    <property type="entry name" value="Ribonuclease Z/Hydroxyacylglutathione hydrolase-like"/>
    <property type="match status" value="1"/>
</dbReference>
<dbReference type="EMBL" id="VCAU01000004">
    <property type="protein sequence ID" value="KAF9894346.1"/>
    <property type="molecule type" value="Genomic_DNA"/>
</dbReference>
<evidence type="ECO:0000259" key="6">
    <source>
        <dbReference type="SMART" id="SM00849"/>
    </source>
</evidence>
<protein>
    <recommendedName>
        <fullName evidence="6">Metallo-beta-lactamase domain-containing protein</fullName>
    </recommendedName>
</protein>
<dbReference type="SUPFAM" id="SSF56281">
    <property type="entry name" value="Metallo-hydrolase/oxidoreductase"/>
    <property type="match status" value="1"/>
</dbReference>
<keyword evidence="4" id="KW-0378">Hydrolase</keyword>
<evidence type="ECO:0000313" key="7">
    <source>
        <dbReference type="EMBL" id="KAF9894346.1"/>
    </source>
</evidence>
<evidence type="ECO:0000256" key="4">
    <source>
        <dbReference type="ARBA" id="ARBA00022801"/>
    </source>
</evidence>
<reference evidence="7" key="1">
    <citation type="journal article" date="2019" name="Beilstein J. Org. Chem.">
        <title>Nanangenines: drimane sesquiterpenoids as the dominant metabolite cohort of a novel Australian fungus, Aspergillus nanangensis.</title>
        <authorList>
            <person name="Lacey H.J."/>
            <person name="Gilchrist C.L.M."/>
            <person name="Crombie A."/>
            <person name="Kalaitzis J.A."/>
            <person name="Vuong D."/>
            <person name="Rutledge P.J."/>
            <person name="Turner P."/>
            <person name="Pitt J.I."/>
            <person name="Lacey E."/>
            <person name="Chooi Y.H."/>
            <person name="Piggott A.M."/>
        </authorList>
    </citation>
    <scope>NUCLEOTIDE SEQUENCE</scope>
    <source>
        <strain evidence="7">MST-FP2251</strain>
    </source>
</reference>
<comment type="caution">
    <text evidence="7">The sequence shown here is derived from an EMBL/GenBank/DDBJ whole genome shotgun (WGS) entry which is preliminary data.</text>
</comment>
<evidence type="ECO:0000256" key="5">
    <source>
        <dbReference type="ARBA" id="ARBA00022833"/>
    </source>
</evidence>
<comment type="similarity">
    <text evidence="2">Belongs to the metallo-beta-lactamase superfamily.</text>
</comment>
<dbReference type="Proteomes" id="UP001194746">
    <property type="component" value="Unassembled WGS sequence"/>
</dbReference>
<keyword evidence="8" id="KW-1185">Reference proteome</keyword>
<accession>A0AAD4CX52</accession>
<evidence type="ECO:0000256" key="1">
    <source>
        <dbReference type="ARBA" id="ARBA00001947"/>
    </source>
</evidence>
<dbReference type="InterPro" id="IPR036866">
    <property type="entry name" value="RibonucZ/Hydroxyglut_hydro"/>
</dbReference>
<evidence type="ECO:0000313" key="8">
    <source>
        <dbReference type="Proteomes" id="UP001194746"/>
    </source>
</evidence>
<proteinExistence type="inferred from homology"/>
<keyword evidence="5" id="KW-0862">Zinc</keyword>
<comment type="cofactor">
    <cofactor evidence="1">
        <name>Zn(2+)</name>
        <dbReference type="ChEBI" id="CHEBI:29105"/>
    </cofactor>
</comment>
<feature type="domain" description="Metallo-beta-lactamase" evidence="6">
    <location>
        <begin position="45"/>
        <end position="281"/>
    </location>
</feature>
<dbReference type="SMART" id="SM00849">
    <property type="entry name" value="Lactamase_B"/>
    <property type="match status" value="1"/>
</dbReference>
<dbReference type="CDD" id="cd07730">
    <property type="entry name" value="metallo-hydrolase-like_MBL-fold"/>
    <property type="match status" value="1"/>
</dbReference>
<evidence type="ECO:0000256" key="3">
    <source>
        <dbReference type="ARBA" id="ARBA00022723"/>
    </source>
</evidence>
<dbReference type="InterPro" id="IPR001279">
    <property type="entry name" value="Metallo-B-lactamas"/>
</dbReference>
<name>A0AAD4CX52_ASPNN</name>
<gene>
    <name evidence="7" type="ORF">FE257_007849</name>
</gene>
<sequence>MDTISPNLPVPRAEVQLRLLSGGYLYLPMQFFVQGANPNEVRKVPSMSWLIEHESGQRVIFDLGIRKDIDAYPPAVYHRVQHIVKTEVVSDVVDGLTEINLSTSDIDTVIFSHLHYDHVGNPSTFGVKTNFVIGPGAKQLISEPSSYPQNPNSHYDARLLPIDRTTELPGSTDRDFWSQLGPFPEAHDYFKDGSLFIVNAPGHCPGHINLLVRAASKWVLLAGDTSHDIGILNGCCQTASYIDDATGDLKHAHYNPELAEKHRERVWLFGRLENVEVILAHDHSAYEGLRCRYGSCG</sequence>
<dbReference type="AlphaFoldDB" id="A0AAD4CX52"/>